<feature type="domain" description="N-acetyltransferase" evidence="1">
    <location>
        <begin position="1"/>
        <end position="146"/>
    </location>
</feature>
<keyword evidence="3" id="KW-1185">Reference proteome</keyword>
<dbReference type="Gene3D" id="3.40.630.30">
    <property type="match status" value="1"/>
</dbReference>
<dbReference type="SUPFAM" id="SSF55729">
    <property type="entry name" value="Acyl-CoA N-acyltransferases (Nat)"/>
    <property type="match status" value="1"/>
</dbReference>
<dbReference type="STRING" id="1332080.ATN00_18215"/>
<reference evidence="2 3" key="1">
    <citation type="submission" date="2015-11" db="EMBL/GenBank/DDBJ databases">
        <title>A Two-component Flavoprotein Monooxygenase System MeaXY Responsible for para-Hydroxylation of 2-Methyl-6-ethylaniline and 2,6-Diethylaniline in Sphingobium baderi DE-13.</title>
        <authorList>
            <person name="Cheng M."/>
            <person name="Meng Q."/>
            <person name="Yang Y."/>
            <person name="Chu C."/>
            <person name="Yan X."/>
            <person name="He J."/>
            <person name="Li S."/>
        </authorList>
    </citation>
    <scope>NUCLEOTIDE SEQUENCE [LARGE SCALE GENOMIC DNA]</scope>
    <source>
        <strain evidence="2 3">DE-13</strain>
    </source>
</reference>
<proteinExistence type="predicted"/>
<keyword evidence="2" id="KW-0808">Transferase</keyword>
<accession>A0A0S3F2L5</accession>
<dbReference type="Pfam" id="PF13508">
    <property type="entry name" value="Acetyltransf_7"/>
    <property type="match status" value="1"/>
</dbReference>
<dbReference type="CDD" id="cd04301">
    <property type="entry name" value="NAT_SF"/>
    <property type="match status" value="1"/>
</dbReference>
<organism evidence="2 3">
    <name type="scientific">Sphingobium baderi</name>
    <dbReference type="NCBI Taxonomy" id="1332080"/>
    <lineage>
        <taxon>Bacteria</taxon>
        <taxon>Pseudomonadati</taxon>
        <taxon>Pseudomonadota</taxon>
        <taxon>Alphaproteobacteria</taxon>
        <taxon>Sphingomonadales</taxon>
        <taxon>Sphingomonadaceae</taxon>
        <taxon>Sphingobium</taxon>
    </lineage>
</organism>
<dbReference type="RefSeq" id="WP_062067387.1">
    <property type="nucleotide sequence ID" value="NZ_CP013264.1"/>
</dbReference>
<evidence type="ECO:0000313" key="3">
    <source>
        <dbReference type="Proteomes" id="UP000056968"/>
    </source>
</evidence>
<evidence type="ECO:0000259" key="1">
    <source>
        <dbReference type="PROSITE" id="PS51186"/>
    </source>
</evidence>
<dbReference type="GO" id="GO:0016747">
    <property type="term" value="F:acyltransferase activity, transferring groups other than amino-acyl groups"/>
    <property type="evidence" value="ECO:0007669"/>
    <property type="project" value="InterPro"/>
</dbReference>
<dbReference type="Proteomes" id="UP000056968">
    <property type="component" value="Chromosome"/>
</dbReference>
<protein>
    <submittedName>
        <fullName evidence="2">GCN5 family acetyltransferase</fullName>
    </submittedName>
</protein>
<dbReference type="PROSITE" id="PS51186">
    <property type="entry name" value="GNAT"/>
    <property type="match status" value="1"/>
</dbReference>
<dbReference type="AlphaFoldDB" id="A0A0S3F2L5"/>
<name>A0A0S3F2L5_9SPHN</name>
<dbReference type="OrthoDB" id="9797178at2"/>
<dbReference type="KEGG" id="sbd:ATN00_18215"/>
<dbReference type="InterPro" id="IPR000182">
    <property type="entry name" value="GNAT_dom"/>
</dbReference>
<gene>
    <name evidence="2" type="ORF">ATN00_18215</name>
</gene>
<dbReference type="InterPro" id="IPR016181">
    <property type="entry name" value="Acyl_CoA_acyltransferase"/>
</dbReference>
<evidence type="ECO:0000313" key="2">
    <source>
        <dbReference type="EMBL" id="ALR21940.1"/>
    </source>
</evidence>
<dbReference type="EMBL" id="CP013264">
    <property type="protein sequence ID" value="ALR21940.1"/>
    <property type="molecule type" value="Genomic_DNA"/>
</dbReference>
<sequence length="165" mass="17386">MEIRSERPSDEMAIRHLVTASFAGALHSSGTEAAIVEALRDAGALTCSLVAEEDGAIVGHVAFSPVSIDGVAGRWFGLGPVAVRPDRQQRGIGQKLIAAGLEQLQKYRAQGCVVLGDPAYYGRLGFESDPALHYPDVPAEYFQRLSFDGSAPSGTVAYHPGFAAG</sequence>